<evidence type="ECO:0000256" key="3">
    <source>
        <dbReference type="SAM" id="MobiDB-lite"/>
    </source>
</evidence>
<name>A0AAJ7C8X8_CEPCN</name>
<accession>A0AAJ7C8X8</accession>
<evidence type="ECO:0000313" key="4">
    <source>
        <dbReference type="Proteomes" id="UP000694920"/>
    </source>
</evidence>
<feature type="region of interest" description="Disordered" evidence="3">
    <location>
        <begin position="1"/>
        <end position="20"/>
    </location>
</feature>
<dbReference type="KEGG" id="ccin:107271963"/>
<dbReference type="GeneID" id="107271963"/>
<dbReference type="PANTHER" id="PTHR34766:SF1">
    <property type="entry name" value="UPF0449 PROTEIN C19ORF25"/>
    <property type="match status" value="1"/>
</dbReference>
<feature type="coiled-coil region" evidence="2">
    <location>
        <begin position="64"/>
        <end position="108"/>
    </location>
</feature>
<evidence type="ECO:0000256" key="1">
    <source>
        <dbReference type="ARBA" id="ARBA00006137"/>
    </source>
</evidence>
<evidence type="ECO:0000256" key="2">
    <source>
        <dbReference type="SAM" id="Coils"/>
    </source>
</evidence>
<keyword evidence="4" id="KW-1185">Reference proteome</keyword>
<keyword evidence="2" id="KW-0175">Coiled coil</keyword>
<dbReference type="Proteomes" id="UP000694920">
    <property type="component" value="Unplaced"/>
</dbReference>
<reference evidence="5" key="1">
    <citation type="submission" date="2025-08" db="UniProtKB">
        <authorList>
            <consortium name="RefSeq"/>
        </authorList>
    </citation>
    <scope>IDENTIFICATION</scope>
</reference>
<dbReference type="AlphaFoldDB" id="A0AAJ7C8X8"/>
<dbReference type="RefSeq" id="XP_015604096.1">
    <property type="nucleotide sequence ID" value="XM_015748610.2"/>
</dbReference>
<proteinExistence type="inferred from homology"/>
<dbReference type="PANTHER" id="PTHR34766">
    <property type="entry name" value="UPF0449 PROTEIN C19ORF25"/>
    <property type="match status" value="1"/>
</dbReference>
<gene>
    <name evidence="5" type="primary">LOC107271963</name>
</gene>
<sequence length="118" mass="13751">MFGNKKNNLPPRPHPPAPEQILEDLQNSNISDICFKILSKGEPRNEDLHFPMNTNDPENVYRKVKTYLDVNRRLEELNESLHQESNSLRSADQEMKRLVQDIRNQALEALVKISSDRE</sequence>
<evidence type="ECO:0000313" key="5">
    <source>
        <dbReference type="RefSeq" id="XP_015604096.1"/>
    </source>
</evidence>
<organism evidence="4 5">
    <name type="scientific">Cephus cinctus</name>
    <name type="common">Wheat stem sawfly</name>
    <dbReference type="NCBI Taxonomy" id="211228"/>
    <lineage>
        <taxon>Eukaryota</taxon>
        <taxon>Metazoa</taxon>
        <taxon>Ecdysozoa</taxon>
        <taxon>Arthropoda</taxon>
        <taxon>Hexapoda</taxon>
        <taxon>Insecta</taxon>
        <taxon>Pterygota</taxon>
        <taxon>Neoptera</taxon>
        <taxon>Endopterygota</taxon>
        <taxon>Hymenoptera</taxon>
        <taxon>Cephoidea</taxon>
        <taxon>Cephidae</taxon>
        <taxon>Cephus</taxon>
    </lineage>
</organism>
<dbReference type="InterPro" id="IPR028227">
    <property type="entry name" value="UPF0449"/>
</dbReference>
<protein>
    <submittedName>
        <fullName evidence="5">UPF0449 protein C19orf25 homolog</fullName>
    </submittedName>
</protein>
<dbReference type="Pfam" id="PF15136">
    <property type="entry name" value="UPF0449"/>
    <property type="match status" value="1"/>
</dbReference>
<comment type="similarity">
    <text evidence="1">Belongs to the UPF0449 family.</text>
</comment>